<dbReference type="Pfam" id="PF00696">
    <property type="entry name" value="AA_kinase"/>
    <property type="match status" value="1"/>
</dbReference>
<comment type="similarity">
    <text evidence="1">Belongs to the aspartokinase family.</text>
</comment>
<evidence type="ECO:0000313" key="10">
    <source>
        <dbReference type="Proteomes" id="UP000317716"/>
    </source>
</evidence>
<evidence type="ECO:0000313" key="9">
    <source>
        <dbReference type="EMBL" id="TMQ55509.1"/>
    </source>
</evidence>
<reference evidence="9 10" key="1">
    <citation type="journal article" date="2019" name="Nat. Microbiol.">
        <title>Mediterranean grassland soil C-N compound turnover is dependent on rainfall and depth, and is mediated by genomically divergent microorganisms.</title>
        <authorList>
            <person name="Diamond S."/>
            <person name="Andeer P.F."/>
            <person name="Li Z."/>
            <person name="Crits-Christoph A."/>
            <person name="Burstein D."/>
            <person name="Anantharaman K."/>
            <person name="Lane K.R."/>
            <person name="Thomas B.C."/>
            <person name="Pan C."/>
            <person name="Northen T.R."/>
            <person name="Banfield J.F."/>
        </authorList>
    </citation>
    <scope>NUCLEOTIDE SEQUENCE [LARGE SCALE GENOMIC DNA]</scope>
    <source>
        <strain evidence="9">WS_2</strain>
    </source>
</reference>
<dbReference type="AlphaFoldDB" id="A0A538SVU6"/>
<keyword evidence="4" id="KW-0547">Nucleotide-binding</keyword>
<dbReference type="PROSITE" id="PS00324">
    <property type="entry name" value="ASPARTOKINASE"/>
    <property type="match status" value="1"/>
</dbReference>
<evidence type="ECO:0000259" key="8">
    <source>
        <dbReference type="Pfam" id="PF00696"/>
    </source>
</evidence>
<gene>
    <name evidence="9" type="ORF">E6K72_06250</name>
</gene>
<accession>A0A538SVU6</accession>
<name>A0A538SVU6_UNCEI</name>
<keyword evidence="6" id="KW-0067">ATP-binding</keyword>
<dbReference type="GO" id="GO:0005829">
    <property type="term" value="C:cytosol"/>
    <property type="evidence" value="ECO:0007669"/>
    <property type="project" value="TreeGrafter"/>
</dbReference>
<protein>
    <recommendedName>
        <fullName evidence="2">aspartate kinase</fullName>
        <ecNumber evidence="2">2.7.2.4</ecNumber>
    </recommendedName>
</protein>
<proteinExistence type="inferred from homology"/>
<dbReference type="EC" id="2.7.2.4" evidence="2"/>
<organism evidence="9 10">
    <name type="scientific">Eiseniibacteriota bacterium</name>
    <dbReference type="NCBI Taxonomy" id="2212470"/>
    <lineage>
        <taxon>Bacteria</taxon>
        <taxon>Candidatus Eiseniibacteriota</taxon>
    </lineage>
</organism>
<evidence type="ECO:0000256" key="1">
    <source>
        <dbReference type="ARBA" id="ARBA00010122"/>
    </source>
</evidence>
<evidence type="ECO:0000256" key="7">
    <source>
        <dbReference type="ARBA" id="ARBA00047872"/>
    </source>
</evidence>
<dbReference type="GO" id="GO:0009090">
    <property type="term" value="P:homoserine biosynthetic process"/>
    <property type="evidence" value="ECO:0007669"/>
    <property type="project" value="TreeGrafter"/>
</dbReference>
<dbReference type="Proteomes" id="UP000317716">
    <property type="component" value="Unassembled WGS sequence"/>
</dbReference>
<dbReference type="PANTHER" id="PTHR21499">
    <property type="entry name" value="ASPARTATE KINASE"/>
    <property type="match status" value="1"/>
</dbReference>
<evidence type="ECO:0000256" key="3">
    <source>
        <dbReference type="ARBA" id="ARBA00022679"/>
    </source>
</evidence>
<dbReference type="GO" id="GO:0004072">
    <property type="term" value="F:aspartate kinase activity"/>
    <property type="evidence" value="ECO:0007669"/>
    <property type="project" value="UniProtKB-EC"/>
</dbReference>
<sequence length="155" mass="16409">MSLLVQKYGGTSVDGPERIRAVARRVAAARAAGHDTVVVVSAMGQTTDQLIALARQVAERPSRRELDMLLTTGERVAMALLAMALHDLGVEAISFTGSQSGILTDGAHSAARIVEVRPERIRAELSHVRVVIVAGFQGVSPRTKEITTLGRGGSD</sequence>
<comment type="catalytic activity">
    <reaction evidence="7">
        <text>L-aspartate + ATP = 4-phospho-L-aspartate + ADP</text>
        <dbReference type="Rhea" id="RHEA:23776"/>
        <dbReference type="ChEBI" id="CHEBI:29991"/>
        <dbReference type="ChEBI" id="CHEBI:30616"/>
        <dbReference type="ChEBI" id="CHEBI:57535"/>
        <dbReference type="ChEBI" id="CHEBI:456216"/>
        <dbReference type="EC" id="2.7.2.4"/>
    </reaction>
</comment>
<dbReference type="InterPro" id="IPR018042">
    <property type="entry name" value="Aspartate_kinase_CS"/>
</dbReference>
<dbReference type="InterPro" id="IPR036393">
    <property type="entry name" value="AceGlu_kinase-like_sf"/>
</dbReference>
<keyword evidence="5 9" id="KW-0418">Kinase</keyword>
<dbReference type="GO" id="GO:0009089">
    <property type="term" value="P:lysine biosynthetic process via diaminopimelate"/>
    <property type="evidence" value="ECO:0007669"/>
    <property type="project" value="TreeGrafter"/>
</dbReference>
<evidence type="ECO:0000256" key="4">
    <source>
        <dbReference type="ARBA" id="ARBA00022741"/>
    </source>
</evidence>
<dbReference type="GO" id="GO:0005524">
    <property type="term" value="F:ATP binding"/>
    <property type="evidence" value="ECO:0007669"/>
    <property type="project" value="UniProtKB-KW"/>
</dbReference>
<dbReference type="EMBL" id="VBOS01000211">
    <property type="protein sequence ID" value="TMQ55509.1"/>
    <property type="molecule type" value="Genomic_DNA"/>
</dbReference>
<evidence type="ECO:0000256" key="2">
    <source>
        <dbReference type="ARBA" id="ARBA00013059"/>
    </source>
</evidence>
<comment type="caution">
    <text evidence="9">The sequence shown here is derived from an EMBL/GenBank/DDBJ whole genome shotgun (WGS) entry which is preliminary data.</text>
</comment>
<feature type="non-terminal residue" evidence="9">
    <location>
        <position position="155"/>
    </location>
</feature>
<evidence type="ECO:0000256" key="6">
    <source>
        <dbReference type="ARBA" id="ARBA00022840"/>
    </source>
</evidence>
<dbReference type="InterPro" id="IPR001048">
    <property type="entry name" value="Asp/Glu/Uridylate_kinase"/>
</dbReference>
<keyword evidence="3" id="KW-0808">Transferase</keyword>
<feature type="domain" description="Aspartate/glutamate/uridylate kinase" evidence="8">
    <location>
        <begin position="3"/>
        <end position="155"/>
    </location>
</feature>
<evidence type="ECO:0000256" key="5">
    <source>
        <dbReference type="ARBA" id="ARBA00022777"/>
    </source>
</evidence>
<dbReference type="PANTHER" id="PTHR21499:SF3">
    <property type="entry name" value="ASPARTOKINASE"/>
    <property type="match status" value="1"/>
</dbReference>
<dbReference type="SUPFAM" id="SSF53633">
    <property type="entry name" value="Carbamate kinase-like"/>
    <property type="match status" value="1"/>
</dbReference>
<dbReference type="Gene3D" id="3.40.1160.10">
    <property type="entry name" value="Acetylglutamate kinase-like"/>
    <property type="match status" value="1"/>
</dbReference>